<proteinExistence type="predicted"/>
<dbReference type="GO" id="GO:0016020">
    <property type="term" value="C:membrane"/>
    <property type="evidence" value="ECO:0007669"/>
    <property type="project" value="TreeGrafter"/>
</dbReference>
<reference evidence="1" key="1">
    <citation type="submission" date="2021-02" db="EMBL/GenBank/DDBJ databases">
        <authorList>
            <person name="Bekaert M."/>
        </authorList>
    </citation>
    <scope>NUCLEOTIDE SEQUENCE</scope>
    <source>
        <strain evidence="1">IoA-00</strain>
    </source>
</reference>
<organism evidence="1 2">
    <name type="scientific">Lepeophtheirus salmonis</name>
    <name type="common">Salmon louse</name>
    <name type="synonym">Caligus salmonis</name>
    <dbReference type="NCBI Taxonomy" id="72036"/>
    <lineage>
        <taxon>Eukaryota</taxon>
        <taxon>Metazoa</taxon>
        <taxon>Ecdysozoa</taxon>
        <taxon>Arthropoda</taxon>
        <taxon>Crustacea</taxon>
        <taxon>Multicrustacea</taxon>
        <taxon>Hexanauplia</taxon>
        <taxon>Copepoda</taxon>
        <taxon>Siphonostomatoida</taxon>
        <taxon>Caligidae</taxon>
        <taxon>Lepeophtheirus</taxon>
    </lineage>
</organism>
<dbReference type="EMBL" id="HG994585">
    <property type="protein sequence ID" value="CAF2971460.1"/>
    <property type="molecule type" value="Genomic_DNA"/>
</dbReference>
<dbReference type="InterPro" id="IPR036372">
    <property type="entry name" value="BEACH_dom_sf"/>
</dbReference>
<dbReference type="SUPFAM" id="SSF81837">
    <property type="entry name" value="BEACH domain"/>
    <property type="match status" value="1"/>
</dbReference>
<sequence length="201" mass="23502">MEIFLIDHTNHFFNFPNNRKRNKVYSRILSLCHSNVIYSRASPMDTFKESALMSKWINREISNFEYLMHLNTLAGRSFNDLSQYPVFPWILADYSSSKLDLSNPSTFRDLSKPIGIQNPKHVDEVNNRYDSFEDPSGVISKFHYGTHYSNSAMVLHYLVRVEPFTSLHIDLQSGRFDVADRQFHSIPQSWKSLVSNQLKLF</sequence>
<accession>A0A7R8D499</accession>
<dbReference type="SUPFAM" id="SSF50729">
    <property type="entry name" value="PH domain-like"/>
    <property type="match status" value="1"/>
</dbReference>
<name>A0A7R8D499_LEPSM</name>
<dbReference type="PROSITE" id="PS50197">
    <property type="entry name" value="BEACH"/>
    <property type="match status" value="1"/>
</dbReference>
<dbReference type="Proteomes" id="UP000675881">
    <property type="component" value="Chromosome 6"/>
</dbReference>
<dbReference type="OrthoDB" id="26681at2759"/>
<dbReference type="PROSITE" id="PS51783">
    <property type="entry name" value="PH_BEACH"/>
    <property type="match status" value="1"/>
</dbReference>
<dbReference type="CDD" id="cd06071">
    <property type="entry name" value="Beach"/>
    <property type="match status" value="1"/>
</dbReference>
<dbReference type="InterPro" id="IPR050865">
    <property type="entry name" value="BEACH_Domain"/>
</dbReference>
<dbReference type="Pfam" id="PF14844">
    <property type="entry name" value="PH_BEACH"/>
    <property type="match status" value="1"/>
</dbReference>
<dbReference type="InterPro" id="IPR023362">
    <property type="entry name" value="PH-BEACH_dom"/>
</dbReference>
<dbReference type="GO" id="GO:0008104">
    <property type="term" value="P:intracellular protein localization"/>
    <property type="evidence" value="ECO:0007669"/>
    <property type="project" value="TreeGrafter"/>
</dbReference>
<dbReference type="InterPro" id="IPR000409">
    <property type="entry name" value="BEACH_dom"/>
</dbReference>
<protein>
    <submittedName>
        <fullName evidence="1">NEBL1_2</fullName>
    </submittedName>
</protein>
<dbReference type="SMART" id="SM01026">
    <property type="entry name" value="Beach"/>
    <property type="match status" value="1"/>
</dbReference>
<keyword evidence="2" id="KW-1185">Reference proteome</keyword>
<dbReference type="GO" id="GO:0019901">
    <property type="term" value="F:protein kinase binding"/>
    <property type="evidence" value="ECO:0007669"/>
    <property type="project" value="TreeGrafter"/>
</dbReference>
<evidence type="ECO:0000313" key="1">
    <source>
        <dbReference type="EMBL" id="CAF2971460.1"/>
    </source>
</evidence>
<dbReference type="GO" id="GO:0005829">
    <property type="term" value="C:cytosol"/>
    <property type="evidence" value="ECO:0007669"/>
    <property type="project" value="TreeGrafter"/>
</dbReference>
<dbReference type="AlphaFoldDB" id="A0A7R8D499"/>
<dbReference type="Gene3D" id="1.10.1540.10">
    <property type="entry name" value="BEACH domain"/>
    <property type="match status" value="1"/>
</dbReference>
<evidence type="ECO:0000313" key="2">
    <source>
        <dbReference type="Proteomes" id="UP000675881"/>
    </source>
</evidence>
<dbReference type="PANTHER" id="PTHR13743:SF112">
    <property type="entry name" value="BEACH DOMAIN-CONTAINING PROTEIN"/>
    <property type="match status" value="1"/>
</dbReference>
<dbReference type="PANTHER" id="PTHR13743">
    <property type="entry name" value="BEIGE/BEACH-RELATED"/>
    <property type="match status" value="1"/>
</dbReference>
<gene>
    <name evidence="1" type="ORF">LSAA_12104</name>
</gene>
<dbReference type="Pfam" id="PF02138">
    <property type="entry name" value="Beach"/>
    <property type="match status" value="1"/>
</dbReference>